<keyword evidence="3" id="KW-1185">Reference proteome</keyword>
<proteinExistence type="predicted"/>
<comment type="caution">
    <text evidence="2">The sequence shown here is derived from an EMBL/GenBank/DDBJ whole genome shotgun (WGS) entry which is preliminary data.</text>
</comment>
<reference evidence="2 3" key="1">
    <citation type="journal article" date="2023" name="Genes (Basel)">
        <title>Chromosome-Level Genome Assembly and Circadian Gene Repertoire of the Patagonia Blennie Eleginops maclovinus-The Closest Ancestral Proxy of Antarctic Cryonotothenioids.</title>
        <authorList>
            <person name="Cheng C.C."/>
            <person name="Rivera-Colon A.G."/>
            <person name="Minhas B.F."/>
            <person name="Wilson L."/>
            <person name="Rayamajhi N."/>
            <person name="Vargas-Chacoff L."/>
            <person name="Catchen J.M."/>
        </authorList>
    </citation>
    <scope>NUCLEOTIDE SEQUENCE [LARGE SCALE GENOMIC DNA]</scope>
    <source>
        <strain evidence="2">JMC-PN-2008</strain>
    </source>
</reference>
<organism evidence="2 3">
    <name type="scientific">Eleginops maclovinus</name>
    <name type="common">Patagonian blennie</name>
    <name type="synonym">Eleginus maclovinus</name>
    <dbReference type="NCBI Taxonomy" id="56733"/>
    <lineage>
        <taxon>Eukaryota</taxon>
        <taxon>Metazoa</taxon>
        <taxon>Chordata</taxon>
        <taxon>Craniata</taxon>
        <taxon>Vertebrata</taxon>
        <taxon>Euteleostomi</taxon>
        <taxon>Actinopterygii</taxon>
        <taxon>Neopterygii</taxon>
        <taxon>Teleostei</taxon>
        <taxon>Neoteleostei</taxon>
        <taxon>Acanthomorphata</taxon>
        <taxon>Eupercaria</taxon>
        <taxon>Perciformes</taxon>
        <taxon>Notothenioidei</taxon>
        <taxon>Eleginopidae</taxon>
        <taxon>Eleginops</taxon>
    </lineage>
</organism>
<feature type="region of interest" description="Disordered" evidence="1">
    <location>
        <begin position="30"/>
        <end position="51"/>
    </location>
</feature>
<name>A0AAN7XP08_ELEMC</name>
<dbReference type="AlphaFoldDB" id="A0AAN7XP08"/>
<reference evidence="2 3" key="2">
    <citation type="journal article" date="2023" name="Mol. Biol. Evol.">
        <title>Genomics of Secondarily Temperate Adaptation in the Only Non-Antarctic Icefish.</title>
        <authorList>
            <person name="Rivera-Colon A.G."/>
            <person name="Rayamajhi N."/>
            <person name="Minhas B.F."/>
            <person name="Madrigal G."/>
            <person name="Bilyk K.T."/>
            <person name="Yoon V."/>
            <person name="Hune M."/>
            <person name="Gregory S."/>
            <person name="Cheng C.H.C."/>
            <person name="Catchen J.M."/>
        </authorList>
    </citation>
    <scope>NUCLEOTIDE SEQUENCE [LARGE SCALE GENOMIC DNA]</scope>
    <source>
        <strain evidence="2">JMC-PN-2008</strain>
    </source>
</reference>
<evidence type="ECO:0000256" key="1">
    <source>
        <dbReference type="SAM" id="MobiDB-lite"/>
    </source>
</evidence>
<evidence type="ECO:0000313" key="2">
    <source>
        <dbReference type="EMBL" id="KAK5867078.1"/>
    </source>
</evidence>
<gene>
    <name evidence="2" type="ORF">PBY51_011597</name>
</gene>
<sequence>MMAWDLSAKIIVPSAPFGAKKCGHQALQEHKLNSQAHFKGKHNESQTPGEPLKQFHIKSTDIQISTMICQVPGEFSGAGKPEFHTPAQAPFLSAITGQRLAAEG</sequence>
<evidence type="ECO:0000313" key="3">
    <source>
        <dbReference type="Proteomes" id="UP001346869"/>
    </source>
</evidence>
<protein>
    <submittedName>
        <fullName evidence="2">Uncharacterized protein</fullName>
    </submittedName>
</protein>
<accession>A0AAN7XP08</accession>
<dbReference type="EMBL" id="JAUZQC010000008">
    <property type="protein sequence ID" value="KAK5867078.1"/>
    <property type="molecule type" value="Genomic_DNA"/>
</dbReference>
<dbReference type="Proteomes" id="UP001346869">
    <property type="component" value="Unassembled WGS sequence"/>
</dbReference>